<keyword evidence="8" id="KW-1185">Reference proteome</keyword>
<dbReference type="GO" id="GO:0006415">
    <property type="term" value="P:translational termination"/>
    <property type="evidence" value="ECO:0007669"/>
    <property type="project" value="UniProtKB-UniRule"/>
</dbReference>
<proteinExistence type="inferred from homology"/>
<accession>U2FL24</accession>
<keyword evidence="7" id="KW-0436">Ligase</keyword>
<dbReference type="CDD" id="cd00520">
    <property type="entry name" value="RRF"/>
    <property type="match status" value="1"/>
</dbReference>
<keyword evidence="4 5" id="KW-0648">Protein biosynthesis</keyword>
<comment type="caution">
    <text evidence="7">The sequence shown here is derived from an EMBL/GenBank/DDBJ whole genome shotgun (WGS) entry which is preliminary data.</text>
</comment>
<dbReference type="PANTHER" id="PTHR20982:SF3">
    <property type="entry name" value="MITOCHONDRIAL RIBOSOME RECYCLING FACTOR PSEUDO 1"/>
    <property type="match status" value="1"/>
</dbReference>
<evidence type="ECO:0000259" key="6">
    <source>
        <dbReference type="Pfam" id="PF01765"/>
    </source>
</evidence>
<dbReference type="FunFam" id="1.10.132.20:FF:000001">
    <property type="entry name" value="Ribosome-recycling factor"/>
    <property type="match status" value="1"/>
</dbReference>
<comment type="similarity">
    <text evidence="2 5">Belongs to the RRF family.</text>
</comment>
<sequence>MPETILLNTEEKMDKSIESLRHELATVRTGRANPSLLDRVSVVYYGAPSPLNQVASITVPEARQLLIKPYDKSILGDIERAINEANLGLNPNNDGNIIRISIPSLTEERRKELAKVVHKYGEEGKVAIRNVRRDSNDALKKMNKNGDLTDDDLKGYQDDVQELTDQYISKIENMVSEKEQDLMTV</sequence>
<evidence type="ECO:0000313" key="8">
    <source>
        <dbReference type="Proteomes" id="UP000005707"/>
    </source>
</evidence>
<reference evidence="7 8" key="1">
    <citation type="journal article" date="2011" name="J. Bacteriol.">
        <title>Genome sequence of Haloplasma contractile, an unusual contractile bacterium from a deep-sea anoxic brine lake.</title>
        <authorList>
            <person name="Antunes A."/>
            <person name="Alam I."/>
            <person name="El Dorry H."/>
            <person name="Siam R."/>
            <person name="Robertson A."/>
            <person name="Bajic V.B."/>
            <person name="Stingl U."/>
        </authorList>
    </citation>
    <scope>NUCLEOTIDE SEQUENCE [LARGE SCALE GENOMIC DNA]</scope>
    <source>
        <strain evidence="7 8">SSD-17B</strain>
    </source>
</reference>
<dbReference type="OrthoDB" id="9804006at2"/>
<dbReference type="NCBIfam" id="TIGR00496">
    <property type="entry name" value="frr"/>
    <property type="match status" value="1"/>
</dbReference>
<dbReference type="GO" id="GO:0005737">
    <property type="term" value="C:cytoplasm"/>
    <property type="evidence" value="ECO:0007669"/>
    <property type="project" value="UniProtKB-SubCell"/>
</dbReference>
<dbReference type="SUPFAM" id="SSF55194">
    <property type="entry name" value="Ribosome recycling factor, RRF"/>
    <property type="match status" value="1"/>
</dbReference>
<organism evidence="7 8">
    <name type="scientific">Haloplasma contractile SSD-17B</name>
    <dbReference type="NCBI Taxonomy" id="1033810"/>
    <lineage>
        <taxon>Bacteria</taxon>
        <taxon>Bacillati</taxon>
        <taxon>Mycoplasmatota</taxon>
        <taxon>Mollicutes</taxon>
        <taxon>Haloplasmatales</taxon>
        <taxon>Haloplasmataceae</taxon>
        <taxon>Haloplasma</taxon>
    </lineage>
</organism>
<dbReference type="GO" id="GO:0016874">
    <property type="term" value="F:ligase activity"/>
    <property type="evidence" value="ECO:0007669"/>
    <property type="project" value="UniProtKB-KW"/>
</dbReference>
<dbReference type="Proteomes" id="UP000005707">
    <property type="component" value="Unassembled WGS sequence"/>
</dbReference>
<dbReference type="Pfam" id="PF01765">
    <property type="entry name" value="RRF"/>
    <property type="match status" value="1"/>
</dbReference>
<evidence type="ECO:0000256" key="1">
    <source>
        <dbReference type="ARBA" id="ARBA00004496"/>
    </source>
</evidence>
<dbReference type="InterPro" id="IPR036191">
    <property type="entry name" value="RRF_sf"/>
</dbReference>
<keyword evidence="3 5" id="KW-0963">Cytoplasm</keyword>
<evidence type="ECO:0000256" key="2">
    <source>
        <dbReference type="ARBA" id="ARBA00005912"/>
    </source>
</evidence>
<dbReference type="InParanoid" id="U2FL24"/>
<evidence type="ECO:0000256" key="5">
    <source>
        <dbReference type="HAMAP-Rule" id="MF_00040"/>
    </source>
</evidence>
<evidence type="ECO:0000256" key="4">
    <source>
        <dbReference type="ARBA" id="ARBA00022917"/>
    </source>
</evidence>
<name>U2FL24_9MOLU</name>
<dbReference type="InterPro" id="IPR002661">
    <property type="entry name" value="Ribosome_recyc_fac"/>
</dbReference>
<dbReference type="InterPro" id="IPR023584">
    <property type="entry name" value="Ribosome_recyc_fac_dom"/>
</dbReference>
<comment type="subcellular location">
    <subcellularLocation>
        <location evidence="1 5">Cytoplasm</location>
    </subcellularLocation>
</comment>
<protein>
    <recommendedName>
        <fullName evidence="5">Ribosome-recycling factor</fullName>
        <shortName evidence="5">RRF</shortName>
    </recommendedName>
    <alternativeName>
        <fullName evidence="5">Ribosome-releasing factor</fullName>
    </alternativeName>
</protein>
<dbReference type="EMBL" id="AFNU02000001">
    <property type="protein sequence ID" value="ERJ13470.1"/>
    <property type="molecule type" value="Genomic_DNA"/>
</dbReference>
<dbReference type="AlphaFoldDB" id="U2FL24"/>
<gene>
    <name evidence="5 7" type="primary">frr</name>
    <name evidence="7" type="ORF">HLPCO_000121</name>
</gene>
<dbReference type="HAMAP" id="MF_00040">
    <property type="entry name" value="RRF"/>
    <property type="match status" value="1"/>
</dbReference>
<evidence type="ECO:0000313" key="7">
    <source>
        <dbReference type="EMBL" id="ERJ13470.1"/>
    </source>
</evidence>
<dbReference type="Gene3D" id="3.30.1360.40">
    <property type="match status" value="1"/>
</dbReference>
<comment type="function">
    <text evidence="5">Responsible for the release of ribosomes from messenger RNA at the termination of protein biosynthesis. May increase the efficiency of translation by recycling ribosomes from one round of translation to another.</text>
</comment>
<dbReference type="STRING" id="1033810.HLPCO_000121"/>
<evidence type="ECO:0000256" key="3">
    <source>
        <dbReference type="ARBA" id="ARBA00022490"/>
    </source>
</evidence>
<dbReference type="FunFam" id="3.30.1360.40:FF:000001">
    <property type="entry name" value="Ribosome-recycling factor"/>
    <property type="match status" value="1"/>
</dbReference>
<dbReference type="eggNOG" id="COG0233">
    <property type="taxonomic scope" value="Bacteria"/>
</dbReference>
<dbReference type="FunCoup" id="U2FL24">
    <property type="interactions" value="464"/>
</dbReference>
<feature type="domain" description="Ribosome recycling factor" evidence="6">
    <location>
        <begin position="20"/>
        <end position="183"/>
    </location>
</feature>
<reference evidence="7 8" key="2">
    <citation type="journal article" date="2013" name="PLoS ONE">
        <title>INDIGO - INtegrated Data Warehouse of MIcrobial GenOmes with Examples from the Red Sea Extremophiles.</title>
        <authorList>
            <person name="Alam I."/>
            <person name="Antunes A."/>
            <person name="Kamau A.A."/>
            <person name="Ba Alawi W."/>
            <person name="Kalkatawi M."/>
            <person name="Stingl U."/>
            <person name="Bajic V.B."/>
        </authorList>
    </citation>
    <scope>NUCLEOTIDE SEQUENCE [LARGE SCALE GENOMIC DNA]</scope>
    <source>
        <strain evidence="7 8">SSD-17B</strain>
    </source>
</reference>
<dbReference type="RefSeq" id="WP_008826424.1">
    <property type="nucleotide sequence ID" value="NZ_AFNU02000001.1"/>
</dbReference>
<dbReference type="Gene3D" id="1.10.132.20">
    <property type="entry name" value="Ribosome-recycling factor"/>
    <property type="match status" value="1"/>
</dbReference>
<dbReference type="GO" id="GO:0043023">
    <property type="term" value="F:ribosomal large subunit binding"/>
    <property type="evidence" value="ECO:0007669"/>
    <property type="project" value="TreeGrafter"/>
</dbReference>
<dbReference type="PANTHER" id="PTHR20982">
    <property type="entry name" value="RIBOSOME RECYCLING FACTOR"/>
    <property type="match status" value="1"/>
</dbReference>